<dbReference type="EMBL" id="UINC01037398">
    <property type="protein sequence ID" value="SVB32826.1"/>
    <property type="molecule type" value="Genomic_DNA"/>
</dbReference>
<reference evidence="2" key="1">
    <citation type="submission" date="2018-05" db="EMBL/GenBank/DDBJ databases">
        <authorList>
            <person name="Lanie J.A."/>
            <person name="Ng W.-L."/>
            <person name="Kazmierczak K.M."/>
            <person name="Andrzejewski T.M."/>
            <person name="Davidsen T.M."/>
            <person name="Wayne K.J."/>
            <person name="Tettelin H."/>
            <person name="Glass J.I."/>
            <person name="Rusch D."/>
            <person name="Podicherti R."/>
            <person name="Tsui H.-C.T."/>
            <person name="Winkler M.E."/>
        </authorList>
    </citation>
    <scope>NUCLEOTIDE SEQUENCE</scope>
</reference>
<name>A0A382D2U2_9ZZZZ</name>
<protein>
    <recommendedName>
        <fullName evidence="1">Protein SirB1 N-terminal domain-containing protein</fullName>
    </recommendedName>
</protein>
<dbReference type="PANTHER" id="PTHR31350">
    <property type="entry name" value="SI:DKEY-261L7.2"/>
    <property type="match status" value="1"/>
</dbReference>
<dbReference type="InterPro" id="IPR032698">
    <property type="entry name" value="SirB1_N"/>
</dbReference>
<dbReference type="AlphaFoldDB" id="A0A382D2U2"/>
<sequence>MTSAQRTLQEIAQLRDDQISLERAALLIAAEIQTDLNVDAYLTTLDGLALTLKKKISKDPSIAAQQLIDFIHKDEQFKGNIKNYYAPENSYLNRVIDTRQGIPLSLALIHLAIGNRLDINIQGINFPGHFLIRYEALENGIIDPFTGRTLSQSDCA</sequence>
<dbReference type="Pfam" id="PF13369">
    <property type="entry name" value="Transglut_core2"/>
    <property type="match status" value="1"/>
</dbReference>
<organism evidence="2">
    <name type="scientific">marine metagenome</name>
    <dbReference type="NCBI Taxonomy" id="408172"/>
    <lineage>
        <taxon>unclassified sequences</taxon>
        <taxon>metagenomes</taxon>
        <taxon>ecological metagenomes</taxon>
    </lineage>
</organism>
<accession>A0A382D2U2</accession>
<proteinExistence type="predicted"/>
<dbReference type="PANTHER" id="PTHR31350:SF21">
    <property type="entry name" value="F-BOX ONLY PROTEIN 21"/>
    <property type="match status" value="1"/>
</dbReference>
<evidence type="ECO:0000313" key="2">
    <source>
        <dbReference type="EMBL" id="SVB32826.1"/>
    </source>
</evidence>
<feature type="non-terminal residue" evidence="2">
    <location>
        <position position="156"/>
    </location>
</feature>
<gene>
    <name evidence="2" type="ORF">METZ01_LOCUS185680</name>
</gene>
<feature type="domain" description="Protein SirB1 N-terminal" evidence="1">
    <location>
        <begin position="40"/>
        <end position="155"/>
    </location>
</feature>
<evidence type="ECO:0000259" key="1">
    <source>
        <dbReference type="Pfam" id="PF13369"/>
    </source>
</evidence>